<accession>A0A974HLS1</accession>
<dbReference type="AlphaFoldDB" id="A0A974HLS1"/>
<evidence type="ECO:0000256" key="2">
    <source>
        <dbReference type="ARBA" id="ARBA00004584"/>
    </source>
</evidence>
<evidence type="ECO:0000313" key="8">
    <source>
        <dbReference type="Proteomes" id="UP000694892"/>
    </source>
</evidence>
<comment type="subcellular location">
    <subcellularLocation>
        <location evidence="2">Chromosome</location>
        <location evidence="2">Centromere</location>
    </subcellularLocation>
    <subcellularLocation>
        <location evidence="1">Nucleus</location>
    </subcellularLocation>
</comment>
<dbReference type="PANTHER" id="PTHR46790:SF1">
    <property type="entry name" value="CENTROMERE PROTEIN N"/>
    <property type="match status" value="1"/>
</dbReference>
<gene>
    <name evidence="7" type="ORF">XELAEV_18024811mg</name>
</gene>
<dbReference type="InterPro" id="IPR052011">
    <property type="entry name" value="CENP-NAC/CAD_complex"/>
</dbReference>
<dbReference type="GO" id="GO:0007059">
    <property type="term" value="P:chromosome segregation"/>
    <property type="evidence" value="ECO:0007669"/>
    <property type="project" value="InterPro"/>
</dbReference>
<protein>
    <recommendedName>
        <fullName evidence="9">Centromere protein N</fullName>
    </recommendedName>
</protein>
<proteinExistence type="inferred from homology"/>
<reference evidence="8" key="1">
    <citation type="journal article" date="2016" name="Nature">
        <title>Genome evolution in the allotetraploid frog Xenopus laevis.</title>
        <authorList>
            <person name="Session A.M."/>
            <person name="Uno Y."/>
            <person name="Kwon T."/>
            <person name="Chapman J.A."/>
            <person name="Toyoda A."/>
            <person name="Takahashi S."/>
            <person name="Fukui A."/>
            <person name="Hikosaka A."/>
            <person name="Suzuki A."/>
            <person name="Kondo M."/>
            <person name="van Heeringen S.J."/>
            <person name="Quigley I."/>
            <person name="Heinz S."/>
            <person name="Ogino H."/>
            <person name="Ochi H."/>
            <person name="Hellsten U."/>
            <person name="Lyons J.B."/>
            <person name="Simakov O."/>
            <person name="Putnam N."/>
            <person name="Stites J."/>
            <person name="Kuroki Y."/>
            <person name="Tanaka T."/>
            <person name="Michiue T."/>
            <person name="Watanabe M."/>
            <person name="Bogdanovic O."/>
            <person name="Lister R."/>
            <person name="Georgiou G."/>
            <person name="Paranjpe S.S."/>
            <person name="van Kruijsbergen I."/>
            <person name="Shu S."/>
            <person name="Carlson J."/>
            <person name="Kinoshita T."/>
            <person name="Ohta Y."/>
            <person name="Mawaribuchi S."/>
            <person name="Jenkins J."/>
            <person name="Grimwood J."/>
            <person name="Schmutz J."/>
            <person name="Mitros T."/>
            <person name="Mozaffari S.V."/>
            <person name="Suzuki Y."/>
            <person name="Haramoto Y."/>
            <person name="Yamamoto T.S."/>
            <person name="Takagi C."/>
            <person name="Heald R."/>
            <person name="Miller K."/>
            <person name="Haudenschild C."/>
            <person name="Kitzman J."/>
            <person name="Nakayama T."/>
            <person name="Izutsu Y."/>
            <person name="Robert J."/>
            <person name="Fortriede J."/>
            <person name="Burns K."/>
            <person name="Lotay V."/>
            <person name="Karimi K."/>
            <person name="Yasuoka Y."/>
            <person name="Dichmann D.S."/>
            <person name="Flajnik M.F."/>
            <person name="Houston D.W."/>
            <person name="Shendure J."/>
            <person name="DuPasquier L."/>
            <person name="Vize P.D."/>
            <person name="Zorn A.M."/>
            <person name="Ito M."/>
            <person name="Marcotte E.M."/>
            <person name="Wallingford J.B."/>
            <person name="Ito Y."/>
            <person name="Asashima M."/>
            <person name="Ueno N."/>
            <person name="Matsuda Y."/>
            <person name="Veenstra G.J."/>
            <person name="Fujiyama A."/>
            <person name="Harland R.M."/>
            <person name="Taira M."/>
            <person name="Rokhsar D.S."/>
        </authorList>
    </citation>
    <scope>NUCLEOTIDE SEQUENCE [LARGE SCALE GENOMIC DNA]</scope>
    <source>
        <strain evidence="8">J</strain>
    </source>
</reference>
<evidence type="ECO:0000256" key="1">
    <source>
        <dbReference type="ARBA" id="ARBA00004123"/>
    </source>
</evidence>
<evidence type="ECO:0000256" key="5">
    <source>
        <dbReference type="ARBA" id="ARBA00023242"/>
    </source>
</evidence>
<evidence type="ECO:0000256" key="3">
    <source>
        <dbReference type="ARBA" id="ARBA00005566"/>
    </source>
</evidence>
<evidence type="ECO:0000313" key="7">
    <source>
        <dbReference type="EMBL" id="OCT82291.1"/>
    </source>
</evidence>
<evidence type="ECO:0000256" key="6">
    <source>
        <dbReference type="ARBA" id="ARBA00023328"/>
    </source>
</evidence>
<dbReference type="InterPro" id="IPR007902">
    <property type="entry name" value="Chl4/mis15/CENP-N"/>
</dbReference>
<dbReference type="Pfam" id="PF05238">
    <property type="entry name" value="CENP-N"/>
    <property type="match status" value="1"/>
</dbReference>
<dbReference type="GO" id="GO:0034080">
    <property type="term" value="P:CENP-A containing chromatin assembly"/>
    <property type="evidence" value="ECO:0007669"/>
    <property type="project" value="InterPro"/>
</dbReference>
<keyword evidence="4" id="KW-0158">Chromosome</keyword>
<evidence type="ECO:0000256" key="4">
    <source>
        <dbReference type="ARBA" id="ARBA00022454"/>
    </source>
</evidence>
<dbReference type="OMA" id="WSVYQMK"/>
<keyword evidence="5" id="KW-0539">Nucleus</keyword>
<organism evidence="7 8">
    <name type="scientific">Xenopus laevis</name>
    <name type="common">African clawed frog</name>
    <dbReference type="NCBI Taxonomy" id="8355"/>
    <lineage>
        <taxon>Eukaryota</taxon>
        <taxon>Metazoa</taxon>
        <taxon>Chordata</taxon>
        <taxon>Craniata</taxon>
        <taxon>Vertebrata</taxon>
        <taxon>Euteleostomi</taxon>
        <taxon>Amphibia</taxon>
        <taxon>Batrachia</taxon>
        <taxon>Anura</taxon>
        <taxon>Pipoidea</taxon>
        <taxon>Pipidae</taxon>
        <taxon>Xenopodinae</taxon>
        <taxon>Xenopus</taxon>
        <taxon>Xenopus</taxon>
    </lineage>
</organism>
<comment type="similarity">
    <text evidence="3">Belongs to the CENP-N/CHL4 family.</text>
</comment>
<sequence length="366" mass="41693">MAPAAEIVQKRKRQSALVMDEWLAEFIKRTILKLPFSETVTILKAWGFLTESELQTFTFRYPKDVTATEVVRLCEAKNATVDHAAALDLVFNHAYSNKKSWTVYQMSKPSESENDLFDASEFKLQFKKSIHGVSKNVTLNFKQFGEALWIRIAWGTHNTRPNQYKATFAVYHSQTPYVFITGLGKACRPLMCQALVIAAKYSQIQEMELKSRCLESLKDIVFKRFNQPFSSHHSIPHEKALIPKIVDPRVIYENMREKDRVSHLTRETFGEGPLPKLELASYKLETMFRAESIMDGNLTAVNEPFRCVVKFSSPHLLEAIRSLAPAGIAEAPISTLLSCIPHKARNSFKITEKRGMHPTSSQTTNF</sequence>
<keyword evidence="6" id="KW-0137">Centromere</keyword>
<evidence type="ECO:0008006" key="9">
    <source>
        <dbReference type="Google" id="ProtNLM"/>
    </source>
</evidence>
<dbReference type="Proteomes" id="UP000694892">
    <property type="component" value="Chromosome 4S"/>
</dbReference>
<dbReference type="EMBL" id="CM004473">
    <property type="protein sequence ID" value="OCT82291.1"/>
    <property type="molecule type" value="Genomic_DNA"/>
</dbReference>
<name>A0A974HLS1_XENLA</name>
<dbReference type="GO" id="GO:0000775">
    <property type="term" value="C:chromosome, centromeric region"/>
    <property type="evidence" value="ECO:0007669"/>
    <property type="project" value="UniProtKB-SubCell"/>
</dbReference>
<dbReference type="GO" id="GO:0005654">
    <property type="term" value="C:nucleoplasm"/>
    <property type="evidence" value="ECO:0007669"/>
    <property type="project" value="TreeGrafter"/>
</dbReference>
<dbReference type="PANTHER" id="PTHR46790">
    <property type="entry name" value="CENTROMERE PROTEIN N"/>
    <property type="match status" value="1"/>
</dbReference>